<dbReference type="InterPro" id="IPR036291">
    <property type="entry name" value="NAD(P)-bd_dom_sf"/>
</dbReference>
<dbReference type="AlphaFoldDB" id="A0A7V4TYZ4"/>
<proteinExistence type="predicted"/>
<dbReference type="Proteomes" id="UP000885779">
    <property type="component" value="Unassembled WGS sequence"/>
</dbReference>
<organism evidence="2">
    <name type="scientific">Caldithrix abyssi</name>
    <dbReference type="NCBI Taxonomy" id="187145"/>
    <lineage>
        <taxon>Bacteria</taxon>
        <taxon>Pseudomonadati</taxon>
        <taxon>Calditrichota</taxon>
        <taxon>Calditrichia</taxon>
        <taxon>Calditrichales</taxon>
        <taxon>Calditrichaceae</taxon>
        <taxon>Caldithrix</taxon>
    </lineage>
</organism>
<dbReference type="InterPro" id="IPR001509">
    <property type="entry name" value="Epimerase_deHydtase"/>
</dbReference>
<dbReference type="PANTHER" id="PTHR43245">
    <property type="entry name" value="BIFUNCTIONAL POLYMYXIN RESISTANCE PROTEIN ARNA"/>
    <property type="match status" value="1"/>
</dbReference>
<dbReference type="Pfam" id="PF01370">
    <property type="entry name" value="Epimerase"/>
    <property type="match status" value="1"/>
</dbReference>
<evidence type="ECO:0000313" key="2">
    <source>
        <dbReference type="EMBL" id="HGY54252.1"/>
    </source>
</evidence>
<gene>
    <name evidence="2" type="ORF">ENK44_00995</name>
</gene>
<reference evidence="2" key="1">
    <citation type="journal article" date="2020" name="mSystems">
        <title>Genome- and Community-Level Interaction Insights into Carbon Utilization and Element Cycling Functions of Hydrothermarchaeota in Hydrothermal Sediment.</title>
        <authorList>
            <person name="Zhou Z."/>
            <person name="Liu Y."/>
            <person name="Xu W."/>
            <person name="Pan J."/>
            <person name="Luo Z.H."/>
            <person name="Li M."/>
        </authorList>
    </citation>
    <scope>NUCLEOTIDE SEQUENCE [LARGE SCALE GENOMIC DNA]</scope>
    <source>
        <strain evidence="2">HyVt-577</strain>
    </source>
</reference>
<comment type="caution">
    <text evidence="2">The sequence shown here is derived from an EMBL/GenBank/DDBJ whole genome shotgun (WGS) entry which is preliminary data.</text>
</comment>
<dbReference type="Gene3D" id="3.40.50.720">
    <property type="entry name" value="NAD(P)-binding Rossmann-like Domain"/>
    <property type="match status" value="1"/>
</dbReference>
<dbReference type="EMBL" id="DRQG01000014">
    <property type="protein sequence ID" value="HGY54252.1"/>
    <property type="molecule type" value="Genomic_DNA"/>
</dbReference>
<dbReference type="SUPFAM" id="SSF51735">
    <property type="entry name" value="NAD(P)-binding Rossmann-fold domains"/>
    <property type="match status" value="1"/>
</dbReference>
<name>A0A7V4TYZ4_CALAY</name>
<evidence type="ECO:0000259" key="1">
    <source>
        <dbReference type="Pfam" id="PF01370"/>
    </source>
</evidence>
<feature type="domain" description="NAD-dependent epimerase/dehydratase" evidence="1">
    <location>
        <begin position="12"/>
        <end position="237"/>
    </location>
</feature>
<dbReference type="InterPro" id="IPR050177">
    <property type="entry name" value="Lipid_A_modif_metabolic_enz"/>
</dbReference>
<sequence length="510" mass="59720">MFQRPSRLPILIVTGASGFIGRYFLEEVKEKFYIYALARRSQKAAHVPRHPNIEWIRLDIAHQESVNACFEEIARKGGADFILHLAGYYDFDNVPHPEFKRTNENGTRHILEAAKNLNIKRFIFSSSLTVTEFTRKNTVINEESPADADFPYAISKRICEEMVKEYSTHFPCAIVRLAAIFSDWCEYGPLYMLLSTWFSQRWDSRILAGKGQAAIPYMHVKNLNKLFLSIMAQSDQLPNCPVLIGSPDGCTSQLELFEISVRYNFGELRKPIFVPRWLAAIGVALRDLRGRFIGHRPFERLWMMKYIDKQMRVDASATRRLLGWQPRSRFLIRRRLLFLIENMKSNPYEWKRRNLEAITKKAAVLPNLIIYEVMLRKEKESILQIVNYLMQPDDASLFPNYRKLDKDKLCKRVKHIYHILKQAVRTGDRFQVLSYAHNLAIERFVEGFDRKEVQNAVAFVGRRIVDTLLEENELKNMKQRIYDEIMMTIQLIEDEIEDSYEELTGEADTL</sequence>
<protein>
    <submittedName>
        <fullName evidence="2">NAD(P)-dependent oxidoreductase</fullName>
    </submittedName>
</protein>
<accession>A0A7V4TYZ4</accession>